<feature type="transmembrane region" description="Helical" evidence="9">
    <location>
        <begin position="84"/>
        <end position="109"/>
    </location>
</feature>
<dbReference type="Gene3D" id="1.10.1760.20">
    <property type="match status" value="1"/>
</dbReference>
<dbReference type="PANTHER" id="PTHR34295:SF4">
    <property type="entry name" value="BIOTIN TRANSPORTER BIOY-RELATED"/>
    <property type="match status" value="1"/>
</dbReference>
<dbReference type="InterPro" id="IPR003784">
    <property type="entry name" value="BioY"/>
</dbReference>
<evidence type="ECO:0000313" key="11">
    <source>
        <dbReference type="Proteomes" id="UP001500618"/>
    </source>
</evidence>
<comment type="caution">
    <text evidence="10">The sequence shown here is derived from an EMBL/GenBank/DDBJ whole genome shotgun (WGS) entry which is preliminary data.</text>
</comment>
<evidence type="ECO:0000256" key="7">
    <source>
        <dbReference type="ARBA" id="ARBA00023136"/>
    </source>
</evidence>
<evidence type="ECO:0000256" key="1">
    <source>
        <dbReference type="ARBA" id="ARBA00004651"/>
    </source>
</evidence>
<evidence type="ECO:0000256" key="5">
    <source>
        <dbReference type="ARBA" id="ARBA00022692"/>
    </source>
</evidence>
<dbReference type="Pfam" id="PF02632">
    <property type="entry name" value="BioY"/>
    <property type="match status" value="1"/>
</dbReference>
<name>A0ABP4US46_9ACTN</name>
<evidence type="ECO:0000256" key="3">
    <source>
        <dbReference type="ARBA" id="ARBA00022448"/>
    </source>
</evidence>
<keyword evidence="6 9" id="KW-1133">Transmembrane helix</keyword>
<organism evidence="10 11">
    <name type="scientific">Fodinicola feengrottensis</name>
    <dbReference type="NCBI Taxonomy" id="435914"/>
    <lineage>
        <taxon>Bacteria</taxon>
        <taxon>Bacillati</taxon>
        <taxon>Actinomycetota</taxon>
        <taxon>Actinomycetes</taxon>
        <taxon>Mycobacteriales</taxon>
        <taxon>Fodinicola</taxon>
    </lineage>
</organism>
<dbReference type="Proteomes" id="UP001500618">
    <property type="component" value="Unassembled WGS sequence"/>
</dbReference>
<keyword evidence="5 9" id="KW-0812">Transmembrane</keyword>
<evidence type="ECO:0000256" key="9">
    <source>
        <dbReference type="SAM" id="Phobius"/>
    </source>
</evidence>
<evidence type="ECO:0000256" key="4">
    <source>
        <dbReference type="ARBA" id="ARBA00022475"/>
    </source>
</evidence>
<evidence type="ECO:0000256" key="2">
    <source>
        <dbReference type="ARBA" id="ARBA00010692"/>
    </source>
</evidence>
<feature type="transmembrane region" description="Helical" evidence="9">
    <location>
        <begin position="163"/>
        <end position="180"/>
    </location>
</feature>
<sequence length="201" mass="20653">MARTRRLLAADLAQIAVFAAFIAVLGLMPGIYLFGSTVPITLQTLGVMLVGCLLGGRRAALTLALFIMLVLVGFPLLSGGRGGLAVFAGPSGGFIIGWLLGAYATGWLVERALPKLSFVKALIACVVGGVVVIYAVGIPYWAVVVGSLPTAAIQSLVFIPGDVAKAVIVSLVAVAVHRAYPTLVPVSKTHAAKVDVTSISD</sequence>
<reference evidence="11" key="1">
    <citation type="journal article" date="2019" name="Int. J. Syst. Evol. Microbiol.">
        <title>The Global Catalogue of Microorganisms (GCM) 10K type strain sequencing project: providing services to taxonomists for standard genome sequencing and annotation.</title>
        <authorList>
            <consortium name="The Broad Institute Genomics Platform"/>
            <consortium name="The Broad Institute Genome Sequencing Center for Infectious Disease"/>
            <person name="Wu L."/>
            <person name="Ma J."/>
        </authorList>
    </citation>
    <scope>NUCLEOTIDE SEQUENCE [LARGE SCALE GENOMIC DNA]</scope>
    <source>
        <strain evidence="11">JCM 14718</strain>
    </source>
</reference>
<protein>
    <recommendedName>
        <fullName evidence="8">Biotin transporter</fullName>
    </recommendedName>
</protein>
<proteinExistence type="inferred from homology"/>
<dbReference type="PIRSF" id="PIRSF016661">
    <property type="entry name" value="BioY"/>
    <property type="match status" value="1"/>
</dbReference>
<evidence type="ECO:0000256" key="8">
    <source>
        <dbReference type="PIRNR" id="PIRNR016661"/>
    </source>
</evidence>
<dbReference type="RefSeq" id="WP_344314181.1">
    <property type="nucleotide sequence ID" value="NZ_BAAANY010000032.1"/>
</dbReference>
<feature type="transmembrane region" description="Helical" evidence="9">
    <location>
        <begin position="31"/>
        <end position="54"/>
    </location>
</feature>
<feature type="transmembrane region" description="Helical" evidence="9">
    <location>
        <begin position="7"/>
        <end position="25"/>
    </location>
</feature>
<keyword evidence="3 8" id="KW-0813">Transport</keyword>
<comment type="subcellular location">
    <subcellularLocation>
        <location evidence="1 8">Cell membrane</location>
        <topology evidence="1 8">Multi-pass membrane protein</topology>
    </subcellularLocation>
</comment>
<keyword evidence="11" id="KW-1185">Reference proteome</keyword>
<accession>A0ABP4US46</accession>
<keyword evidence="4 8" id="KW-1003">Cell membrane</keyword>
<feature type="transmembrane region" description="Helical" evidence="9">
    <location>
        <begin position="61"/>
        <end position="78"/>
    </location>
</feature>
<comment type="similarity">
    <text evidence="2 8">Belongs to the BioY family.</text>
</comment>
<dbReference type="EMBL" id="BAAANY010000032">
    <property type="protein sequence ID" value="GAA1707959.1"/>
    <property type="molecule type" value="Genomic_DNA"/>
</dbReference>
<evidence type="ECO:0000313" key="10">
    <source>
        <dbReference type="EMBL" id="GAA1707959.1"/>
    </source>
</evidence>
<evidence type="ECO:0000256" key="6">
    <source>
        <dbReference type="ARBA" id="ARBA00022989"/>
    </source>
</evidence>
<dbReference type="PANTHER" id="PTHR34295">
    <property type="entry name" value="BIOTIN TRANSPORTER BIOY"/>
    <property type="match status" value="1"/>
</dbReference>
<feature type="transmembrane region" description="Helical" evidence="9">
    <location>
        <begin position="121"/>
        <end position="143"/>
    </location>
</feature>
<gene>
    <name evidence="10" type="ORF">GCM10009765_66850</name>
</gene>
<keyword evidence="7 8" id="KW-0472">Membrane</keyword>